<sequence length="156" mass="17191">MDTSTIPASYAVIAAMITPAFFLAAVGSLLISSNNRLARVVDRMRIEIQRLHETHGDARPELKARILIHRRRSYLVLGALRLLYGSLSAFVGTSIAIAVDAAVLDNRMIWLPTALTVIGVLLVFAASLCLGHEARLGVRTLHRELENELALERQRP</sequence>
<dbReference type="RefSeq" id="WP_027068903.1">
    <property type="nucleotide sequence ID" value="NZ_AUHT01000004.1"/>
</dbReference>
<keyword evidence="3" id="KW-1185">Reference proteome</keyword>
<keyword evidence="1" id="KW-0472">Membrane</keyword>
<organism evidence="2 3">
    <name type="scientific">Lysobacter defluvii IMMIB APB-9 = DSM 18482</name>
    <dbReference type="NCBI Taxonomy" id="1385515"/>
    <lineage>
        <taxon>Bacteria</taxon>
        <taxon>Pseudomonadati</taxon>
        <taxon>Pseudomonadota</taxon>
        <taxon>Gammaproteobacteria</taxon>
        <taxon>Lysobacterales</taxon>
        <taxon>Lysobacteraceae</taxon>
        <taxon>Novilysobacter</taxon>
    </lineage>
</organism>
<comment type="caution">
    <text evidence="2">The sequence shown here is derived from an EMBL/GenBank/DDBJ whole genome shotgun (WGS) entry which is preliminary data.</text>
</comment>
<dbReference type="OrthoDB" id="5985965at2"/>
<dbReference type="EMBL" id="AVBH01000002">
    <property type="protein sequence ID" value="KGO99821.1"/>
    <property type="molecule type" value="Genomic_DNA"/>
</dbReference>
<accession>A0A0A0MC73</accession>
<protein>
    <recommendedName>
        <fullName evidence="4">DUF2721 domain-containing protein</fullName>
    </recommendedName>
</protein>
<name>A0A0A0MC73_9GAMM</name>
<evidence type="ECO:0000256" key="1">
    <source>
        <dbReference type="SAM" id="Phobius"/>
    </source>
</evidence>
<feature type="transmembrane region" description="Helical" evidence="1">
    <location>
        <begin position="6"/>
        <end position="31"/>
    </location>
</feature>
<feature type="transmembrane region" description="Helical" evidence="1">
    <location>
        <begin position="109"/>
        <end position="130"/>
    </location>
</feature>
<dbReference type="eggNOG" id="ENOG5033239">
    <property type="taxonomic scope" value="Bacteria"/>
</dbReference>
<dbReference type="Proteomes" id="UP000030003">
    <property type="component" value="Unassembled WGS sequence"/>
</dbReference>
<keyword evidence="1" id="KW-0812">Transmembrane</keyword>
<dbReference type="AlphaFoldDB" id="A0A0A0MC73"/>
<proteinExistence type="predicted"/>
<evidence type="ECO:0000313" key="3">
    <source>
        <dbReference type="Proteomes" id="UP000030003"/>
    </source>
</evidence>
<dbReference type="Pfam" id="PF11026">
    <property type="entry name" value="DUF2721"/>
    <property type="match status" value="1"/>
</dbReference>
<reference evidence="2 3" key="1">
    <citation type="submission" date="2013-08" db="EMBL/GenBank/DDBJ databases">
        <title>Genomic analysis of Lysobacter defluvii.</title>
        <authorList>
            <person name="Wang Q."/>
            <person name="Wang G."/>
        </authorList>
    </citation>
    <scope>NUCLEOTIDE SEQUENCE [LARGE SCALE GENOMIC DNA]</scope>
    <source>
        <strain evidence="2 3">IMMIB APB-9</strain>
    </source>
</reference>
<evidence type="ECO:0000313" key="2">
    <source>
        <dbReference type="EMBL" id="KGO99821.1"/>
    </source>
</evidence>
<feature type="transmembrane region" description="Helical" evidence="1">
    <location>
        <begin position="74"/>
        <end position="97"/>
    </location>
</feature>
<dbReference type="InterPro" id="IPR021279">
    <property type="entry name" value="DUF2721"/>
</dbReference>
<evidence type="ECO:0008006" key="4">
    <source>
        <dbReference type="Google" id="ProtNLM"/>
    </source>
</evidence>
<keyword evidence="1" id="KW-1133">Transmembrane helix</keyword>
<gene>
    <name evidence="2" type="ORF">N791_09825</name>
</gene>
<dbReference type="STRING" id="1385515.GCA_000423325_00349"/>